<protein>
    <submittedName>
        <fullName evidence="1">Uncharacterized protein</fullName>
    </submittedName>
</protein>
<name>A0ABD0KV87_9CAEN</name>
<gene>
    <name evidence="1" type="ORF">BaRGS_00017698</name>
</gene>
<dbReference type="EMBL" id="JACVVK020000120">
    <property type="protein sequence ID" value="KAK7491002.1"/>
    <property type="molecule type" value="Genomic_DNA"/>
</dbReference>
<proteinExistence type="predicted"/>
<dbReference type="Proteomes" id="UP001519460">
    <property type="component" value="Unassembled WGS sequence"/>
</dbReference>
<dbReference type="AlphaFoldDB" id="A0ABD0KV87"/>
<accession>A0ABD0KV87</accession>
<evidence type="ECO:0000313" key="2">
    <source>
        <dbReference type="Proteomes" id="UP001519460"/>
    </source>
</evidence>
<sequence>MHVSGMFASGTSTRVSKGSVFVSLAPFLKQTLNDTEKQLEIVSQLQEVPFRGHGMLFFDIFAYGLNQMFVGNSACLVVKVSGDRCSFGRHSVPHSTC</sequence>
<keyword evidence="2" id="KW-1185">Reference proteome</keyword>
<reference evidence="1 2" key="1">
    <citation type="journal article" date="2023" name="Sci. Data">
        <title>Genome assembly of the Korean intertidal mud-creeper Batillaria attramentaria.</title>
        <authorList>
            <person name="Patra A.K."/>
            <person name="Ho P.T."/>
            <person name="Jun S."/>
            <person name="Lee S.J."/>
            <person name="Kim Y."/>
            <person name="Won Y.J."/>
        </authorList>
    </citation>
    <scope>NUCLEOTIDE SEQUENCE [LARGE SCALE GENOMIC DNA]</scope>
    <source>
        <strain evidence="1">Wonlab-2016</strain>
    </source>
</reference>
<evidence type="ECO:0000313" key="1">
    <source>
        <dbReference type="EMBL" id="KAK7491002.1"/>
    </source>
</evidence>
<feature type="non-terminal residue" evidence="1">
    <location>
        <position position="97"/>
    </location>
</feature>
<comment type="caution">
    <text evidence="1">The sequence shown here is derived from an EMBL/GenBank/DDBJ whole genome shotgun (WGS) entry which is preliminary data.</text>
</comment>
<organism evidence="1 2">
    <name type="scientific">Batillaria attramentaria</name>
    <dbReference type="NCBI Taxonomy" id="370345"/>
    <lineage>
        <taxon>Eukaryota</taxon>
        <taxon>Metazoa</taxon>
        <taxon>Spiralia</taxon>
        <taxon>Lophotrochozoa</taxon>
        <taxon>Mollusca</taxon>
        <taxon>Gastropoda</taxon>
        <taxon>Caenogastropoda</taxon>
        <taxon>Sorbeoconcha</taxon>
        <taxon>Cerithioidea</taxon>
        <taxon>Batillariidae</taxon>
        <taxon>Batillaria</taxon>
    </lineage>
</organism>